<evidence type="ECO:0000256" key="3">
    <source>
        <dbReference type="ARBA" id="ARBA00022679"/>
    </source>
</evidence>
<dbReference type="AlphaFoldDB" id="A0AAD9NT01"/>
<dbReference type="InterPro" id="IPR026634">
    <property type="entry name" value="TPST-like"/>
</dbReference>
<dbReference type="PANTHER" id="PTHR12788">
    <property type="entry name" value="PROTEIN-TYROSINE SULFOTRANSFERASE 2"/>
    <property type="match status" value="1"/>
</dbReference>
<dbReference type="Gene3D" id="3.40.50.300">
    <property type="entry name" value="P-loop containing nucleotide triphosphate hydrolases"/>
    <property type="match status" value="1"/>
</dbReference>
<gene>
    <name evidence="6" type="ORF">NP493_548g00005</name>
</gene>
<dbReference type="GO" id="GO:0005794">
    <property type="term" value="C:Golgi apparatus"/>
    <property type="evidence" value="ECO:0007669"/>
    <property type="project" value="TreeGrafter"/>
</dbReference>
<dbReference type="EMBL" id="JAODUO010000548">
    <property type="protein sequence ID" value="KAK2178299.1"/>
    <property type="molecule type" value="Genomic_DNA"/>
</dbReference>
<keyword evidence="7" id="KW-1185">Reference proteome</keyword>
<evidence type="ECO:0000313" key="6">
    <source>
        <dbReference type="EMBL" id="KAK2178299.1"/>
    </source>
</evidence>
<sequence length="77" mass="8640">CRKELSTDQVNKPVNTLALTKWVPHVPEDVRKQMEELAPMLKVLGYDPDAYPPNYGIPDSNVANQSLHLKMALEPPS</sequence>
<keyword evidence="3 5" id="KW-0808">Transferase</keyword>
<feature type="non-terminal residue" evidence="6">
    <location>
        <position position="1"/>
    </location>
</feature>
<comment type="catalytic activity">
    <reaction evidence="4 5">
        <text>L-tyrosyl-[protein] + 3'-phosphoadenylyl sulfate = O-sulfo-L-tyrosine-[protein] + adenosine 3',5'-bisphosphate + H(+)</text>
        <dbReference type="Rhea" id="RHEA:16801"/>
        <dbReference type="Rhea" id="RHEA-COMP:10136"/>
        <dbReference type="Rhea" id="RHEA-COMP:11688"/>
        <dbReference type="ChEBI" id="CHEBI:15378"/>
        <dbReference type="ChEBI" id="CHEBI:46858"/>
        <dbReference type="ChEBI" id="CHEBI:58339"/>
        <dbReference type="ChEBI" id="CHEBI:58343"/>
        <dbReference type="ChEBI" id="CHEBI:65286"/>
        <dbReference type="EC" id="2.8.2.20"/>
    </reaction>
</comment>
<name>A0AAD9NT01_RIDPI</name>
<reference evidence="6" key="1">
    <citation type="journal article" date="2023" name="Mol. Biol. Evol.">
        <title>Third-Generation Sequencing Reveals the Adaptive Role of the Epigenome in Three Deep-Sea Polychaetes.</title>
        <authorList>
            <person name="Perez M."/>
            <person name="Aroh O."/>
            <person name="Sun Y."/>
            <person name="Lan Y."/>
            <person name="Juniper S.K."/>
            <person name="Young C.R."/>
            <person name="Angers B."/>
            <person name="Qian P.Y."/>
        </authorList>
    </citation>
    <scope>NUCLEOTIDE SEQUENCE</scope>
    <source>
        <strain evidence="6">R07B-5</strain>
    </source>
</reference>
<dbReference type="GO" id="GO:0008476">
    <property type="term" value="F:protein-tyrosine sulfotransferase activity"/>
    <property type="evidence" value="ECO:0007669"/>
    <property type="project" value="UniProtKB-EC"/>
</dbReference>
<evidence type="ECO:0000256" key="1">
    <source>
        <dbReference type="ARBA" id="ARBA00009988"/>
    </source>
</evidence>
<evidence type="ECO:0000256" key="5">
    <source>
        <dbReference type="RuleBase" id="RU365018"/>
    </source>
</evidence>
<proteinExistence type="inferred from homology"/>
<dbReference type="Proteomes" id="UP001209878">
    <property type="component" value="Unassembled WGS sequence"/>
</dbReference>
<accession>A0AAD9NT01</accession>
<evidence type="ECO:0000256" key="4">
    <source>
        <dbReference type="ARBA" id="ARBA00048460"/>
    </source>
</evidence>
<evidence type="ECO:0000313" key="7">
    <source>
        <dbReference type="Proteomes" id="UP001209878"/>
    </source>
</evidence>
<comment type="caution">
    <text evidence="6">The sequence shown here is derived from an EMBL/GenBank/DDBJ whole genome shotgun (WGS) entry which is preliminary data.</text>
</comment>
<comment type="similarity">
    <text evidence="1 5">Belongs to the protein sulfotransferase family.</text>
</comment>
<organism evidence="6 7">
    <name type="scientific">Ridgeia piscesae</name>
    <name type="common">Tubeworm</name>
    <dbReference type="NCBI Taxonomy" id="27915"/>
    <lineage>
        <taxon>Eukaryota</taxon>
        <taxon>Metazoa</taxon>
        <taxon>Spiralia</taxon>
        <taxon>Lophotrochozoa</taxon>
        <taxon>Annelida</taxon>
        <taxon>Polychaeta</taxon>
        <taxon>Sedentaria</taxon>
        <taxon>Canalipalpata</taxon>
        <taxon>Sabellida</taxon>
        <taxon>Siboglinidae</taxon>
        <taxon>Ridgeia</taxon>
    </lineage>
</organism>
<dbReference type="PANTHER" id="PTHR12788:SF10">
    <property type="entry name" value="PROTEIN-TYROSINE SULFOTRANSFERASE"/>
    <property type="match status" value="1"/>
</dbReference>
<evidence type="ECO:0000256" key="2">
    <source>
        <dbReference type="ARBA" id="ARBA00013262"/>
    </source>
</evidence>
<comment type="function">
    <text evidence="5">Catalyzes the O-sulfation of tyrosine residues within acidic motifs of polypeptides, using 3'-phosphoadenylyl sulfate (PAPS) as cosubstrate.</text>
</comment>
<dbReference type="EC" id="2.8.2.20" evidence="2 5"/>
<dbReference type="InterPro" id="IPR027417">
    <property type="entry name" value="P-loop_NTPase"/>
</dbReference>
<protein>
    <recommendedName>
        <fullName evidence="2 5">Protein-tyrosine sulfotransferase</fullName>
        <ecNumber evidence="2 5">2.8.2.20</ecNumber>
    </recommendedName>
</protein>